<feature type="transmembrane region" description="Helical" evidence="5">
    <location>
        <begin position="222"/>
        <end position="248"/>
    </location>
</feature>
<dbReference type="EMBL" id="JYFW01000006">
    <property type="protein sequence ID" value="KMP22677.1"/>
    <property type="molecule type" value="Genomic_DNA"/>
</dbReference>
<dbReference type="Proteomes" id="UP000036243">
    <property type="component" value="Unassembled WGS sequence"/>
</dbReference>
<keyword evidence="4 5" id="KW-0472">Membrane</keyword>
<comment type="subcellular location">
    <subcellularLocation>
        <location evidence="1">Membrane</location>
        <topology evidence="1">Multi-pass membrane protein</topology>
    </subcellularLocation>
</comment>
<dbReference type="AlphaFoldDB" id="A0A9X0GCL3"/>
<evidence type="ECO:0000259" key="6">
    <source>
        <dbReference type="Pfam" id="PF12698"/>
    </source>
</evidence>
<proteinExistence type="predicted"/>
<dbReference type="Pfam" id="PF12698">
    <property type="entry name" value="ABC2_membrane_3"/>
    <property type="match status" value="1"/>
</dbReference>
<evidence type="ECO:0000256" key="1">
    <source>
        <dbReference type="ARBA" id="ARBA00004141"/>
    </source>
</evidence>
<feature type="transmembrane region" description="Helical" evidence="5">
    <location>
        <begin position="277"/>
        <end position="298"/>
    </location>
</feature>
<feature type="transmembrane region" description="Helical" evidence="5">
    <location>
        <begin position="176"/>
        <end position="202"/>
    </location>
</feature>
<feature type="transmembrane region" description="Helical" evidence="5">
    <location>
        <begin position="340"/>
        <end position="358"/>
    </location>
</feature>
<accession>A0A9X0GCL3</accession>
<comment type="caution">
    <text evidence="7">The sequence shown here is derived from an EMBL/GenBank/DDBJ whole genome shotgun (WGS) entry which is preliminary data.</text>
</comment>
<gene>
    <name evidence="7" type="ORF">TQ94_01020</name>
</gene>
<sequence>MRNFWIVLGQTYWDRVRTKIFIGMTLLLIGGGIFLFSFPTLVQKFSGEKEKAKVVFISEVPNVTVDQSNLSKALPEWDWSLGDKTKLNQYKQELLDKKVEALFILKEGAGAEPVLDYFMKLDNPKLIQSAQVFVQNQYFQSAVVKQQLSEEAVKSLTMNVQATKQNLNNEETSSFLLVYLLVAIMYLAITSYGNAIATAVASEKASRVMEVMVTKVSPVHMVFGKILGVGLASLTQLFIFFFSMALYIKSGIFKVSDSFFGVSIDVNMITGEHAAYFLLYFVLGYFVYAALFAVFGSMVSRPEELSGTTMPITLILMGSLVVELLVVLDNPEGLVSRVTSYVPFTAPISMIVRIINGSVSGMEIAASILVLLSSISLVSLFAAKVYPKGILRSGKSLKLFQLLKNS</sequence>
<evidence type="ECO:0000256" key="3">
    <source>
        <dbReference type="ARBA" id="ARBA00022989"/>
    </source>
</evidence>
<feature type="transmembrane region" description="Helical" evidence="5">
    <location>
        <begin position="310"/>
        <end position="328"/>
    </location>
</feature>
<dbReference type="GO" id="GO:0016020">
    <property type="term" value="C:membrane"/>
    <property type="evidence" value="ECO:0007669"/>
    <property type="project" value="UniProtKB-SubCell"/>
</dbReference>
<dbReference type="RefSeq" id="WP_048558132.1">
    <property type="nucleotide sequence ID" value="NZ_CP097351.1"/>
</dbReference>
<dbReference type="InterPro" id="IPR013525">
    <property type="entry name" value="ABC2_TM"/>
</dbReference>
<keyword evidence="3 5" id="KW-1133">Transmembrane helix</keyword>
<dbReference type="GO" id="GO:0140359">
    <property type="term" value="F:ABC-type transporter activity"/>
    <property type="evidence" value="ECO:0007669"/>
    <property type="project" value="InterPro"/>
</dbReference>
<protein>
    <submittedName>
        <fullName evidence="7">Sodium export permease</fullName>
    </submittedName>
</protein>
<evidence type="ECO:0000256" key="2">
    <source>
        <dbReference type="ARBA" id="ARBA00022692"/>
    </source>
</evidence>
<feature type="domain" description="ABC-2 type transporter transmembrane" evidence="6">
    <location>
        <begin position="21"/>
        <end position="383"/>
    </location>
</feature>
<reference evidence="7 8" key="1">
    <citation type="submission" date="2015-02" db="EMBL/GenBank/DDBJ databases">
        <title>Evolution of B. cereus sensu lato: Distribution, horizontal transfer and duplication of chromosomal virulence genes.</title>
        <authorList>
            <person name="Boehm M.-E."/>
            <person name="Huptas C."/>
            <person name="Krey V.M."/>
            <person name="Scherer S."/>
        </authorList>
    </citation>
    <scope>NUCLEOTIDE SEQUENCE [LARGE SCALE GENOMIC DNA]</scope>
    <source>
        <strain evidence="7 8">#17</strain>
    </source>
</reference>
<evidence type="ECO:0000313" key="7">
    <source>
        <dbReference type="EMBL" id="KMP22677.1"/>
    </source>
</evidence>
<name>A0A9X0GCL3_BACCE</name>
<feature type="transmembrane region" description="Helical" evidence="5">
    <location>
        <begin position="20"/>
        <end position="42"/>
    </location>
</feature>
<evidence type="ECO:0000256" key="4">
    <source>
        <dbReference type="ARBA" id="ARBA00023136"/>
    </source>
</evidence>
<evidence type="ECO:0000313" key="8">
    <source>
        <dbReference type="Proteomes" id="UP000036243"/>
    </source>
</evidence>
<organism evidence="7 8">
    <name type="scientific">Bacillus cereus</name>
    <dbReference type="NCBI Taxonomy" id="1396"/>
    <lineage>
        <taxon>Bacteria</taxon>
        <taxon>Bacillati</taxon>
        <taxon>Bacillota</taxon>
        <taxon>Bacilli</taxon>
        <taxon>Bacillales</taxon>
        <taxon>Bacillaceae</taxon>
        <taxon>Bacillus</taxon>
        <taxon>Bacillus cereus group</taxon>
    </lineage>
</organism>
<dbReference type="PANTHER" id="PTHR43471:SF3">
    <property type="entry name" value="ABC TRANSPORTER PERMEASE PROTEIN NATB"/>
    <property type="match status" value="1"/>
</dbReference>
<dbReference type="PANTHER" id="PTHR43471">
    <property type="entry name" value="ABC TRANSPORTER PERMEASE"/>
    <property type="match status" value="1"/>
</dbReference>
<keyword evidence="2 5" id="KW-0812">Transmembrane</keyword>
<feature type="transmembrane region" description="Helical" evidence="5">
    <location>
        <begin position="364"/>
        <end position="386"/>
    </location>
</feature>
<evidence type="ECO:0000256" key="5">
    <source>
        <dbReference type="SAM" id="Phobius"/>
    </source>
</evidence>